<dbReference type="OrthoDB" id="87732at2157"/>
<feature type="domain" description="ABC transporter" evidence="5">
    <location>
        <begin position="4"/>
        <end position="236"/>
    </location>
</feature>
<dbReference type="KEGG" id="nga:Ngar_c15600"/>
<gene>
    <name evidence="6" type="ordered locus">Ngar_c15600</name>
</gene>
<evidence type="ECO:0000313" key="7">
    <source>
        <dbReference type="Proteomes" id="UP000008037"/>
    </source>
</evidence>
<dbReference type="AlphaFoldDB" id="K0IMZ7"/>
<dbReference type="Pfam" id="PF00005">
    <property type="entry name" value="ABC_tran"/>
    <property type="match status" value="1"/>
</dbReference>
<proteinExistence type="inferred from homology"/>
<dbReference type="InterPro" id="IPR050763">
    <property type="entry name" value="ABC_transporter_ATP-binding"/>
</dbReference>
<dbReference type="GO" id="GO:0005524">
    <property type="term" value="F:ATP binding"/>
    <property type="evidence" value="ECO:0007669"/>
    <property type="project" value="UniProtKB-KW"/>
</dbReference>
<dbReference type="GeneID" id="13797819"/>
<comment type="similarity">
    <text evidence="1">Belongs to the ABC transporter superfamily.</text>
</comment>
<dbReference type="Gene3D" id="3.40.50.300">
    <property type="entry name" value="P-loop containing nucleotide triphosphate hydrolases"/>
    <property type="match status" value="1"/>
</dbReference>
<dbReference type="Proteomes" id="UP000008037">
    <property type="component" value="Chromosome"/>
</dbReference>
<evidence type="ECO:0000256" key="2">
    <source>
        <dbReference type="ARBA" id="ARBA00022448"/>
    </source>
</evidence>
<dbReference type="RefSeq" id="WP_015019031.1">
    <property type="nucleotide sequence ID" value="NC_018719.1"/>
</dbReference>
<dbReference type="SUPFAM" id="SSF52540">
    <property type="entry name" value="P-loop containing nucleoside triphosphate hydrolases"/>
    <property type="match status" value="1"/>
</dbReference>
<dbReference type="PROSITE" id="PS50893">
    <property type="entry name" value="ABC_TRANSPORTER_2"/>
    <property type="match status" value="1"/>
</dbReference>
<keyword evidence="4 6" id="KW-0067">ATP-binding</keyword>
<dbReference type="HOGENOM" id="CLU_000604_1_2_2"/>
<evidence type="ECO:0000259" key="5">
    <source>
        <dbReference type="PROSITE" id="PS50893"/>
    </source>
</evidence>
<dbReference type="BioCyc" id="CNIT1237085:G1324-1558-MONOMER"/>
<dbReference type="SMART" id="SM00382">
    <property type="entry name" value="AAA"/>
    <property type="match status" value="1"/>
</dbReference>
<organism evidence="6 7">
    <name type="scientific">Nitrososphaera gargensis (strain Ga9.2)</name>
    <dbReference type="NCBI Taxonomy" id="1237085"/>
    <lineage>
        <taxon>Archaea</taxon>
        <taxon>Nitrososphaerota</taxon>
        <taxon>Nitrososphaeria</taxon>
        <taxon>Nitrososphaerales</taxon>
        <taxon>Nitrososphaeraceae</taxon>
        <taxon>Nitrososphaera</taxon>
    </lineage>
</organism>
<dbReference type="PROSITE" id="PS00211">
    <property type="entry name" value="ABC_TRANSPORTER_1"/>
    <property type="match status" value="1"/>
</dbReference>
<dbReference type="EMBL" id="CP002408">
    <property type="protein sequence ID" value="AFU58494.1"/>
    <property type="molecule type" value="Genomic_DNA"/>
</dbReference>
<dbReference type="PANTHER" id="PTHR42711:SF5">
    <property type="entry name" value="ABC TRANSPORTER ATP-BINDING PROTEIN NATA"/>
    <property type="match status" value="1"/>
</dbReference>
<dbReference type="FunCoup" id="K0IMZ7">
    <property type="interactions" value="9"/>
</dbReference>
<dbReference type="PANTHER" id="PTHR42711">
    <property type="entry name" value="ABC TRANSPORTER ATP-BINDING PROTEIN"/>
    <property type="match status" value="1"/>
</dbReference>
<dbReference type="InterPro" id="IPR017871">
    <property type="entry name" value="ABC_transporter-like_CS"/>
</dbReference>
<evidence type="ECO:0000256" key="3">
    <source>
        <dbReference type="ARBA" id="ARBA00022741"/>
    </source>
</evidence>
<keyword evidence="7" id="KW-1185">Reference proteome</keyword>
<keyword evidence="3" id="KW-0547">Nucleotide-binding</keyword>
<evidence type="ECO:0000313" key="6">
    <source>
        <dbReference type="EMBL" id="AFU58494.1"/>
    </source>
</evidence>
<dbReference type="InterPro" id="IPR003439">
    <property type="entry name" value="ABC_transporter-like_ATP-bd"/>
</dbReference>
<reference evidence="6 7" key="1">
    <citation type="journal article" date="2012" name="Environ. Microbiol.">
        <title>The genome of the ammonia-oxidizing Candidatus Nitrososphaera gargensis: insights into metabolic versatility and environmental adaptations.</title>
        <authorList>
            <person name="Spang A."/>
            <person name="Poehlein A."/>
            <person name="Offre P."/>
            <person name="Zumbragel S."/>
            <person name="Haider S."/>
            <person name="Rychlik N."/>
            <person name="Nowka B."/>
            <person name="Schmeisser C."/>
            <person name="Lebedeva E.V."/>
            <person name="Rattei T."/>
            <person name="Bohm C."/>
            <person name="Schmid M."/>
            <person name="Galushko A."/>
            <person name="Hatzenpichler R."/>
            <person name="Weinmaier T."/>
            <person name="Daniel R."/>
            <person name="Schleper C."/>
            <person name="Spieck E."/>
            <person name="Streit W."/>
            <person name="Wagner M."/>
        </authorList>
    </citation>
    <scope>NUCLEOTIDE SEQUENCE [LARGE SCALE GENOMIC DNA]</scope>
    <source>
        <strain evidence="7">Ga9.2</strain>
    </source>
</reference>
<evidence type="ECO:0000256" key="1">
    <source>
        <dbReference type="ARBA" id="ARBA00005417"/>
    </source>
</evidence>
<dbReference type="InterPro" id="IPR003593">
    <property type="entry name" value="AAA+_ATPase"/>
</dbReference>
<accession>K0IMZ7</accession>
<name>K0IMZ7_NITGG</name>
<sequence length="309" mass="34053">MLAIDAASVTKIYKDARQAALSDVSLKVEAGTIFTLLGRNGAGKTTFVRMCATQLMPSSGNIRVLGYDVTSQAKQIRELISIVPQEGRPLRALTSWDHVYNWLQIRGENKQTAKEKTEEILRKLELYEARDKPAMNLSGGMKQKILVAMAMATDAELLFLDEPTIGLDPVSRRQVWSAIKDWKSKGGSILLTTHYMDEAEMLSDYIVIIDRGTVIAQGTIQELRKVIPQNIRVDIARDGLDVDVLRSYGSVVDTGAGMLRVFTFESAVRELSELALRKNLAFTVSPVTLDDVFVYLAGGGIGDDQNGRG</sequence>
<evidence type="ECO:0000256" key="4">
    <source>
        <dbReference type="ARBA" id="ARBA00022840"/>
    </source>
</evidence>
<dbReference type="InParanoid" id="K0IMZ7"/>
<dbReference type="GO" id="GO:0016887">
    <property type="term" value="F:ATP hydrolysis activity"/>
    <property type="evidence" value="ECO:0007669"/>
    <property type="project" value="InterPro"/>
</dbReference>
<dbReference type="InterPro" id="IPR027417">
    <property type="entry name" value="P-loop_NTPase"/>
</dbReference>
<protein>
    <submittedName>
        <fullName evidence="6">ABC efflux transporter, ATP-binding protein</fullName>
    </submittedName>
</protein>
<keyword evidence="2" id="KW-0813">Transport</keyword>
<dbReference type="STRING" id="1237085.Ngar_c15600"/>